<protein>
    <recommendedName>
        <fullName evidence="3">Antibiotic biosynthesis monooxygenase</fullName>
    </recommendedName>
</protein>
<dbReference type="EMBL" id="FOAG01000001">
    <property type="protein sequence ID" value="SEK40004.1"/>
    <property type="molecule type" value="Genomic_DNA"/>
</dbReference>
<gene>
    <name evidence="1" type="ORF">SAMN05443999_101355</name>
</gene>
<evidence type="ECO:0008006" key="3">
    <source>
        <dbReference type="Google" id="ProtNLM"/>
    </source>
</evidence>
<name>A0A1H7GPN5_9RHOB</name>
<dbReference type="Proteomes" id="UP000199582">
    <property type="component" value="Unassembled WGS sequence"/>
</dbReference>
<dbReference type="OrthoDB" id="7107824at2"/>
<proteinExistence type="predicted"/>
<keyword evidence="2" id="KW-1185">Reference proteome</keyword>
<dbReference type="AlphaFoldDB" id="A0A1H7GPN5"/>
<dbReference type="InterPro" id="IPR011008">
    <property type="entry name" value="Dimeric_a/b-barrel"/>
</dbReference>
<dbReference type="RefSeq" id="WP_093031062.1">
    <property type="nucleotide sequence ID" value="NZ_FOAG01000001.1"/>
</dbReference>
<reference evidence="1 2" key="1">
    <citation type="submission" date="2016-10" db="EMBL/GenBank/DDBJ databases">
        <authorList>
            <person name="de Groot N.N."/>
        </authorList>
    </citation>
    <scope>NUCLEOTIDE SEQUENCE [LARGE SCALE GENOMIC DNA]</scope>
    <source>
        <strain evidence="1 2">DSM 100674</strain>
    </source>
</reference>
<accession>A0A1H7GPN5</accession>
<sequence>MFARVTHYKMKSGSRDAATELMNSLRDQIMGMPGMQHFLNVMNADGSGYVVAVVESEATSKANAETVARLWSNFAGHLEAPPKPEGYDVIASWSN</sequence>
<evidence type="ECO:0000313" key="2">
    <source>
        <dbReference type="Proteomes" id="UP000199582"/>
    </source>
</evidence>
<organism evidence="1 2">
    <name type="scientific">Roseovarius azorensis</name>
    <dbReference type="NCBI Taxonomy" id="1287727"/>
    <lineage>
        <taxon>Bacteria</taxon>
        <taxon>Pseudomonadati</taxon>
        <taxon>Pseudomonadota</taxon>
        <taxon>Alphaproteobacteria</taxon>
        <taxon>Rhodobacterales</taxon>
        <taxon>Roseobacteraceae</taxon>
        <taxon>Roseovarius</taxon>
    </lineage>
</organism>
<dbReference type="SUPFAM" id="SSF54909">
    <property type="entry name" value="Dimeric alpha+beta barrel"/>
    <property type="match status" value="1"/>
</dbReference>
<evidence type="ECO:0000313" key="1">
    <source>
        <dbReference type="EMBL" id="SEK40004.1"/>
    </source>
</evidence>